<evidence type="ECO:0000313" key="6">
    <source>
        <dbReference type="Proteomes" id="UP001327560"/>
    </source>
</evidence>
<evidence type="ECO:0000256" key="1">
    <source>
        <dbReference type="ARBA" id="ARBA00007692"/>
    </source>
</evidence>
<dbReference type="GO" id="GO:0003676">
    <property type="term" value="F:nucleic acid binding"/>
    <property type="evidence" value="ECO:0007669"/>
    <property type="project" value="InterPro"/>
</dbReference>
<feature type="region of interest" description="Disordered" evidence="4">
    <location>
        <begin position="1"/>
        <end position="77"/>
    </location>
</feature>
<keyword evidence="2" id="KW-0806">Transcription termination</keyword>
<dbReference type="AlphaFoldDB" id="A0AAQ3K7A4"/>
<comment type="similarity">
    <text evidence="1">Belongs to the mTERF family.</text>
</comment>
<keyword evidence="2" id="KW-0804">Transcription</keyword>
<feature type="compositionally biased region" description="Basic and acidic residues" evidence="4">
    <location>
        <begin position="68"/>
        <end position="77"/>
    </location>
</feature>
<dbReference type="Gene3D" id="1.25.70.10">
    <property type="entry name" value="Transcription termination factor 3, mitochondrial"/>
    <property type="match status" value="1"/>
</dbReference>
<dbReference type="Proteomes" id="UP001327560">
    <property type="component" value="Chromosome 3"/>
</dbReference>
<proteinExistence type="inferred from homology"/>
<evidence type="ECO:0000256" key="4">
    <source>
        <dbReference type="SAM" id="MobiDB-lite"/>
    </source>
</evidence>
<dbReference type="InterPro" id="IPR038538">
    <property type="entry name" value="MTERF_sf"/>
</dbReference>
<dbReference type="InterPro" id="IPR003690">
    <property type="entry name" value="MTERF"/>
</dbReference>
<organism evidence="5 6">
    <name type="scientific">Canna indica</name>
    <name type="common">Indian-shot</name>
    <dbReference type="NCBI Taxonomy" id="4628"/>
    <lineage>
        <taxon>Eukaryota</taxon>
        <taxon>Viridiplantae</taxon>
        <taxon>Streptophyta</taxon>
        <taxon>Embryophyta</taxon>
        <taxon>Tracheophyta</taxon>
        <taxon>Spermatophyta</taxon>
        <taxon>Magnoliopsida</taxon>
        <taxon>Liliopsida</taxon>
        <taxon>Zingiberales</taxon>
        <taxon>Cannaceae</taxon>
        <taxon>Canna</taxon>
    </lineage>
</organism>
<keyword evidence="2" id="KW-0805">Transcription regulation</keyword>
<evidence type="ECO:0000256" key="3">
    <source>
        <dbReference type="ARBA" id="ARBA00022946"/>
    </source>
</evidence>
<keyword evidence="6" id="KW-1185">Reference proteome</keyword>
<feature type="region of interest" description="Disordered" evidence="4">
    <location>
        <begin position="419"/>
        <end position="466"/>
    </location>
</feature>
<sequence length="535" mass="60897">MDQAAPQGGQFNNPVFTPPFSFPPPPPTTKPQPASPSPSTHFSSQQAVMVDVAATKVETTSPSEVGEETQKSQIEEAEPKKFDELSLWGSCNREIVEENVDMNKLSFRKKVYYMVRAKGDRGMLPYLESIGVKPSSALLISRYLSSERLPVLIDKVNFVNEILFLSTINESLLGRNTRRMMMYLSITADDDFRVPCPFLRRLSFFWLMEARHGGLNMLGQRDASFPYLIESFPKLLLCSVENHFKPLIHFLELVGVPKDGISTILLSFPPIIFYGIEKDIKPKMRLEEKDIGKILLKYSWIISTSIQENYEKILTYFNQKKDRMKTQEKSLSWNEETTCSPILITSHNIVIKLSRVRPKPSLACISRSLNGKLTEIGDRMQGTEIGERREENGRHLMPETARLHSPDSDLLHRDGVAARRLRRRRREPVHGAPSAGWEPALGGEEGRPMQRRREEHMPGDRSQGGDAAALLLQGPLPQRALRSQQLRALRQQVRVRAAVLQGQVHGGGLRRRQLRQVRRRVPTGVAMRVRHLWLE</sequence>
<feature type="compositionally biased region" description="Pro residues" evidence="4">
    <location>
        <begin position="16"/>
        <end position="36"/>
    </location>
</feature>
<keyword evidence="3" id="KW-0809">Transit peptide</keyword>
<reference evidence="5 6" key="1">
    <citation type="submission" date="2023-10" db="EMBL/GenBank/DDBJ databases">
        <title>Chromosome-scale genome assembly provides insights into flower coloration mechanisms of Canna indica.</title>
        <authorList>
            <person name="Li C."/>
        </authorList>
    </citation>
    <scope>NUCLEOTIDE SEQUENCE [LARGE SCALE GENOMIC DNA]</scope>
    <source>
        <tissue evidence="5">Flower</tissue>
    </source>
</reference>
<dbReference type="PANTHER" id="PTHR13068:SF3">
    <property type="entry name" value="MITOCHONDRIAL TRANSCRIPTION TERMINATION FACTOR FAMILY PROTEIN"/>
    <property type="match status" value="1"/>
</dbReference>
<accession>A0AAQ3K7A4</accession>
<dbReference type="Pfam" id="PF02536">
    <property type="entry name" value="mTERF"/>
    <property type="match status" value="1"/>
</dbReference>
<dbReference type="EMBL" id="CP136892">
    <property type="protein sequence ID" value="WOL02063.1"/>
    <property type="molecule type" value="Genomic_DNA"/>
</dbReference>
<dbReference type="GO" id="GO:0006353">
    <property type="term" value="P:DNA-templated transcription termination"/>
    <property type="evidence" value="ECO:0007669"/>
    <property type="project" value="UniProtKB-KW"/>
</dbReference>
<name>A0AAQ3K7A4_9LILI</name>
<dbReference type="PANTHER" id="PTHR13068">
    <property type="entry name" value="CGI-12 PROTEIN-RELATED"/>
    <property type="match status" value="1"/>
</dbReference>
<feature type="compositionally biased region" description="Basic and acidic residues" evidence="4">
    <location>
        <begin position="444"/>
        <end position="459"/>
    </location>
</feature>
<dbReference type="SMART" id="SM00733">
    <property type="entry name" value="Mterf"/>
    <property type="match status" value="2"/>
</dbReference>
<evidence type="ECO:0000313" key="5">
    <source>
        <dbReference type="EMBL" id="WOL02063.1"/>
    </source>
</evidence>
<gene>
    <name evidence="5" type="ORF">Cni_G10782</name>
</gene>
<protein>
    <submittedName>
        <fullName evidence="5">mTERF domain-containing protein, mitochondrial</fullName>
    </submittedName>
</protein>
<evidence type="ECO:0000256" key="2">
    <source>
        <dbReference type="ARBA" id="ARBA00022472"/>
    </source>
</evidence>